<dbReference type="STRING" id="754436.JCM19237_3927"/>
<proteinExistence type="inferred from homology"/>
<comment type="caution">
    <text evidence="4">The sequence shown here is derived from an EMBL/GenBank/DDBJ whole genome shotgun (WGS) entry which is preliminary data.</text>
</comment>
<keyword evidence="4" id="KW-0969">Cilium</keyword>
<evidence type="ECO:0000256" key="3">
    <source>
        <dbReference type="ARBA" id="ARBA00022795"/>
    </source>
</evidence>
<dbReference type="Pfam" id="PF05130">
    <property type="entry name" value="FlgN"/>
    <property type="match status" value="1"/>
</dbReference>
<evidence type="ECO:0000256" key="2">
    <source>
        <dbReference type="ARBA" id="ARBA00007703"/>
    </source>
</evidence>
<evidence type="ECO:0000256" key="1">
    <source>
        <dbReference type="ARBA" id="ARBA00002397"/>
    </source>
</evidence>
<comment type="similarity">
    <text evidence="2">Belongs to the FlgN family.</text>
</comment>
<dbReference type="AlphaFoldDB" id="A0A090QVE3"/>
<reference evidence="4 5" key="1">
    <citation type="journal article" date="2014" name="Genome Announc.">
        <title>Draft Genome Sequences of Two Vibrionaceae Species, Vibrio ponticus C121 and Photobacterium aphoticum C119, Isolated as Coral Reef Microbiota.</title>
        <authorList>
            <person name="Al-saari N."/>
            <person name="Meirelles P.M."/>
            <person name="Mino S."/>
            <person name="Suda W."/>
            <person name="Oshima K."/>
            <person name="Hattori M."/>
            <person name="Ohkuma M."/>
            <person name="Thompson F.L."/>
            <person name="Gomez-Gil B."/>
            <person name="Sawabe T."/>
            <person name="Sawabe T."/>
        </authorList>
    </citation>
    <scope>NUCLEOTIDE SEQUENCE [LARGE SCALE GENOMIC DNA]</scope>
    <source>
        <strain evidence="4 5">JCM 19237</strain>
    </source>
</reference>
<dbReference type="InterPro" id="IPR007809">
    <property type="entry name" value="FlgN-like"/>
</dbReference>
<dbReference type="SUPFAM" id="SSF140566">
    <property type="entry name" value="FlgN-like"/>
    <property type="match status" value="1"/>
</dbReference>
<gene>
    <name evidence="4" type="ORF">JCM19237_3927</name>
</gene>
<evidence type="ECO:0000313" key="5">
    <source>
        <dbReference type="Proteomes" id="UP000029227"/>
    </source>
</evidence>
<keyword evidence="3" id="KW-1005">Bacterial flagellum biogenesis</keyword>
<dbReference type="eggNOG" id="ENOG5033AIS">
    <property type="taxonomic scope" value="Bacteria"/>
</dbReference>
<organism evidence="4 5">
    <name type="scientific">Photobacterium aphoticum</name>
    <dbReference type="NCBI Taxonomy" id="754436"/>
    <lineage>
        <taxon>Bacteria</taxon>
        <taxon>Pseudomonadati</taxon>
        <taxon>Pseudomonadota</taxon>
        <taxon>Gammaproteobacteria</taxon>
        <taxon>Vibrionales</taxon>
        <taxon>Vibrionaceae</taxon>
        <taxon>Photobacterium</taxon>
    </lineage>
</organism>
<protein>
    <submittedName>
        <fullName evidence="4">Flagellar biosynthesis protein FlgN</fullName>
    </submittedName>
</protein>
<keyword evidence="4" id="KW-0282">Flagellum</keyword>
<dbReference type="InterPro" id="IPR036679">
    <property type="entry name" value="FlgN-like_sf"/>
</dbReference>
<accession>A0A090QVE3</accession>
<dbReference type="EMBL" id="BBMN01000013">
    <property type="protein sequence ID" value="GAL06861.1"/>
    <property type="molecule type" value="Genomic_DNA"/>
</dbReference>
<keyword evidence="4" id="KW-0966">Cell projection</keyword>
<dbReference type="GO" id="GO:0044780">
    <property type="term" value="P:bacterial-type flagellum assembly"/>
    <property type="evidence" value="ECO:0007669"/>
    <property type="project" value="InterPro"/>
</dbReference>
<name>A0A090QVE3_9GAMM</name>
<sequence>MSASLEQLLSLQQATLVSLSRLLEQEKTAIVERKAADIAQLANEKLALIHKVQQQDHQIASHAQRQRLVDEATLAEQVTQIKAIVTRCKATNEVNGEALQRAQLSFHKLNNLFQQSRGKHQMTYTSEGMAQNIRSLGTNIKA</sequence>
<dbReference type="Proteomes" id="UP000029227">
    <property type="component" value="Unassembled WGS sequence"/>
</dbReference>
<dbReference type="Gene3D" id="1.20.58.300">
    <property type="entry name" value="FlgN-like"/>
    <property type="match status" value="1"/>
</dbReference>
<comment type="function">
    <text evidence="1">Required for the efficient initiation of filament assembly.</text>
</comment>
<evidence type="ECO:0000313" key="4">
    <source>
        <dbReference type="EMBL" id="GAL06861.1"/>
    </source>
</evidence>